<feature type="transmembrane region" description="Helical" evidence="7">
    <location>
        <begin position="302"/>
        <end position="325"/>
    </location>
</feature>
<keyword evidence="5 7" id="KW-1133">Transmembrane helix</keyword>
<feature type="transmembrane region" description="Helical" evidence="7">
    <location>
        <begin position="425"/>
        <end position="444"/>
    </location>
</feature>
<comment type="caution">
    <text evidence="8">The sequence shown here is derived from an EMBL/GenBank/DDBJ whole genome shotgun (WGS) entry which is preliminary data.</text>
</comment>
<keyword evidence="3" id="KW-1003">Cell membrane</keyword>
<organism evidence="8 9">
    <name type="scientific">Pseudoroseicyclus tamaricis</name>
    <dbReference type="NCBI Taxonomy" id="2705421"/>
    <lineage>
        <taxon>Bacteria</taxon>
        <taxon>Pseudomonadati</taxon>
        <taxon>Pseudomonadota</taxon>
        <taxon>Alphaproteobacteria</taxon>
        <taxon>Rhodobacterales</taxon>
        <taxon>Paracoccaceae</taxon>
        <taxon>Pseudoroseicyclus</taxon>
    </lineage>
</organism>
<accession>A0A6B2JSB1</accession>
<feature type="transmembrane region" description="Helical" evidence="7">
    <location>
        <begin position="337"/>
        <end position="355"/>
    </location>
</feature>
<feature type="transmembrane region" description="Helical" evidence="7">
    <location>
        <begin position="152"/>
        <end position="174"/>
    </location>
</feature>
<comment type="subcellular location">
    <subcellularLocation>
        <location evidence="1">Cell membrane</location>
        <topology evidence="1">Multi-pass membrane protein</topology>
    </subcellularLocation>
</comment>
<evidence type="ECO:0000256" key="6">
    <source>
        <dbReference type="ARBA" id="ARBA00023136"/>
    </source>
</evidence>
<evidence type="ECO:0000256" key="5">
    <source>
        <dbReference type="ARBA" id="ARBA00022989"/>
    </source>
</evidence>
<evidence type="ECO:0000256" key="3">
    <source>
        <dbReference type="ARBA" id="ARBA00022475"/>
    </source>
</evidence>
<dbReference type="RefSeq" id="WP_163888998.1">
    <property type="nucleotide sequence ID" value="NZ_JAAFYS010000001.1"/>
</dbReference>
<protein>
    <submittedName>
        <fullName evidence="8">Oligosaccharide flippase family protein</fullName>
    </submittedName>
</protein>
<dbReference type="EMBL" id="JAAGAB010000001">
    <property type="protein sequence ID" value="NDU99468.1"/>
    <property type="molecule type" value="Genomic_DNA"/>
</dbReference>
<dbReference type="InterPro" id="IPR050833">
    <property type="entry name" value="Poly_Biosynth_Transport"/>
</dbReference>
<evidence type="ECO:0000256" key="7">
    <source>
        <dbReference type="SAM" id="Phobius"/>
    </source>
</evidence>
<dbReference type="PANTHER" id="PTHR30250:SF10">
    <property type="entry name" value="LIPOPOLYSACCHARIDE BIOSYNTHESIS PROTEIN WZXC"/>
    <property type="match status" value="1"/>
</dbReference>
<feature type="transmembrane region" description="Helical" evidence="7">
    <location>
        <begin position="367"/>
        <end position="386"/>
    </location>
</feature>
<keyword evidence="4 7" id="KW-0812">Transmembrane</keyword>
<feature type="transmembrane region" description="Helical" evidence="7">
    <location>
        <begin position="215"/>
        <end position="235"/>
    </location>
</feature>
<dbReference type="GO" id="GO:0005886">
    <property type="term" value="C:plasma membrane"/>
    <property type="evidence" value="ECO:0007669"/>
    <property type="project" value="UniProtKB-SubCell"/>
</dbReference>
<comment type="similarity">
    <text evidence="2">Belongs to the polysaccharide synthase family.</text>
</comment>
<dbReference type="Pfam" id="PF13440">
    <property type="entry name" value="Polysacc_synt_3"/>
    <property type="match status" value="1"/>
</dbReference>
<feature type="transmembrane region" description="Helical" evidence="7">
    <location>
        <begin position="392"/>
        <end position="413"/>
    </location>
</feature>
<evidence type="ECO:0000256" key="4">
    <source>
        <dbReference type="ARBA" id="ARBA00022692"/>
    </source>
</evidence>
<feature type="transmembrane region" description="Helical" evidence="7">
    <location>
        <begin position="255"/>
        <end position="274"/>
    </location>
</feature>
<reference evidence="8 9" key="1">
    <citation type="submission" date="2020-02" db="EMBL/GenBank/DDBJ databases">
        <title>Pseudoroseicyclus tamarix, sp. nov., isolated from offshore sediment of a Tamarix chinensis forest.</title>
        <authorList>
            <person name="Gai Y."/>
        </authorList>
    </citation>
    <scope>NUCLEOTIDE SEQUENCE [LARGE SCALE GENOMIC DNA]</scope>
    <source>
        <strain evidence="8 9">CLL3-39</strain>
    </source>
</reference>
<keyword evidence="9" id="KW-1185">Reference proteome</keyword>
<feature type="transmembrane region" description="Helical" evidence="7">
    <location>
        <begin position="100"/>
        <end position="117"/>
    </location>
</feature>
<name>A0A6B2JSB1_9RHOB</name>
<feature type="transmembrane region" description="Helical" evidence="7">
    <location>
        <begin position="45"/>
        <end position="67"/>
    </location>
</feature>
<evidence type="ECO:0000256" key="1">
    <source>
        <dbReference type="ARBA" id="ARBA00004651"/>
    </source>
</evidence>
<evidence type="ECO:0000256" key="2">
    <source>
        <dbReference type="ARBA" id="ARBA00007430"/>
    </source>
</evidence>
<dbReference type="Proteomes" id="UP000474757">
    <property type="component" value="Unassembled WGS sequence"/>
</dbReference>
<dbReference type="PANTHER" id="PTHR30250">
    <property type="entry name" value="PST FAMILY PREDICTED COLANIC ACID TRANSPORTER"/>
    <property type="match status" value="1"/>
</dbReference>
<gene>
    <name evidence="8" type="ORF">GZA08_00610</name>
</gene>
<evidence type="ECO:0000313" key="9">
    <source>
        <dbReference type="Proteomes" id="UP000474757"/>
    </source>
</evidence>
<dbReference type="AlphaFoldDB" id="A0A6B2JSB1"/>
<feature type="transmembrane region" description="Helical" evidence="7">
    <location>
        <begin position="180"/>
        <end position="203"/>
    </location>
</feature>
<keyword evidence="6 7" id="KW-0472">Membrane</keyword>
<sequence>MTAFVRLFRGTSLMQRAARTSVQTLFAYAGGQGLRLASNLILTRLLFPEAFGVMAMVTVIVSGLLQFSDLGSGPAIMQSKRGDDPDFLDTAWTIHIGRGVLLWLAACGLAWPAALYFGEPDLAKYLPVAAMSLILAGFNPTRMEQAGRHMQVGRVMAIELGAQTTGIVVAVGLAALTGSVWSLVASNLVAALAMLCGLTFFLPGHRNRLRLDRTATAELVHFGKWIFLSTVAGFAVHQADKLVLGKGLSTHDFGLYNIGYFLASFPLLLASTVARRIMIPLYRDSPPAASAENFARIARARFALTGAMAGASLLLAAIAPPLVTLLYDVRYASAGDVTALMAVMQVPAIIVITYDQAALAGGDSRRFFVLTAARAALMIAGLSLGFAAGGLFGALVGFGLAHLAAWPVVAWLARAHGAWDARHDLLGLACWLIAGAAILIWRWPQIGELRVLAP</sequence>
<proteinExistence type="inferred from homology"/>
<evidence type="ECO:0000313" key="8">
    <source>
        <dbReference type="EMBL" id="NDU99468.1"/>
    </source>
</evidence>